<feature type="transmembrane region" description="Helical" evidence="8">
    <location>
        <begin position="15"/>
        <end position="35"/>
    </location>
</feature>
<dbReference type="InterPro" id="IPR039421">
    <property type="entry name" value="Type_1_exporter"/>
</dbReference>
<feature type="transmembrane region" description="Helical" evidence="8">
    <location>
        <begin position="280"/>
        <end position="301"/>
    </location>
</feature>
<dbReference type="PROSITE" id="PS50893">
    <property type="entry name" value="ABC_TRANSPORTER_2"/>
    <property type="match status" value="1"/>
</dbReference>
<dbReference type="SUPFAM" id="SSF52540">
    <property type="entry name" value="P-loop containing nucleoside triphosphate hydrolases"/>
    <property type="match status" value="1"/>
</dbReference>
<reference evidence="11 12" key="1">
    <citation type="submission" date="2024-04" db="EMBL/GenBank/DDBJ databases">
        <title>Novel species of the genus Ideonella isolated from streams.</title>
        <authorList>
            <person name="Lu H."/>
        </authorList>
    </citation>
    <scope>NUCLEOTIDE SEQUENCE [LARGE SCALE GENOMIC DNA]</scope>
    <source>
        <strain evidence="11 12">DXS22W</strain>
    </source>
</reference>
<dbReference type="Pfam" id="PF00005">
    <property type="entry name" value="ABC_tran"/>
    <property type="match status" value="1"/>
</dbReference>
<dbReference type="InterPro" id="IPR036640">
    <property type="entry name" value="ABC1_TM_sf"/>
</dbReference>
<keyword evidence="3 8" id="KW-0812">Transmembrane</keyword>
<dbReference type="SUPFAM" id="SSF90123">
    <property type="entry name" value="ABC transporter transmembrane region"/>
    <property type="match status" value="1"/>
</dbReference>
<dbReference type="Gene3D" id="1.20.1560.10">
    <property type="entry name" value="ABC transporter type 1, transmembrane domain"/>
    <property type="match status" value="1"/>
</dbReference>
<dbReference type="PANTHER" id="PTHR43394:SF1">
    <property type="entry name" value="ATP-BINDING CASSETTE SUB-FAMILY B MEMBER 10, MITOCHONDRIAL"/>
    <property type="match status" value="1"/>
</dbReference>
<dbReference type="InterPro" id="IPR003593">
    <property type="entry name" value="AAA+_ATPase"/>
</dbReference>
<evidence type="ECO:0000256" key="4">
    <source>
        <dbReference type="ARBA" id="ARBA00022741"/>
    </source>
</evidence>
<evidence type="ECO:0000256" key="1">
    <source>
        <dbReference type="ARBA" id="ARBA00004651"/>
    </source>
</evidence>
<evidence type="ECO:0000313" key="11">
    <source>
        <dbReference type="EMBL" id="MEK8048775.1"/>
    </source>
</evidence>
<evidence type="ECO:0000256" key="5">
    <source>
        <dbReference type="ARBA" id="ARBA00022840"/>
    </source>
</evidence>
<keyword evidence="2" id="KW-1003">Cell membrane</keyword>
<dbReference type="Proteomes" id="UP001365405">
    <property type="component" value="Unassembled WGS sequence"/>
</dbReference>
<keyword evidence="6 8" id="KW-1133">Transmembrane helix</keyword>
<feature type="transmembrane region" description="Helical" evidence="8">
    <location>
        <begin position="55"/>
        <end position="77"/>
    </location>
</feature>
<evidence type="ECO:0000256" key="6">
    <source>
        <dbReference type="ARBA" id="ARBA00022989"/>
    </source>
</evidence>
<dbReference type="PANTHER" id="PTHR43394">
    <property type="entry name" value="ATP-DEPENDENT PERMEASE MDL1, MITOCHONDRIAL"/>
    <property type="match status" value="1"/>
</dbReference>
<protein>
    <submittedName>
        <fullName evidence="11">ABC transporter transmembrane domain-containing protein</fullName>
    </submittedName>
</protein>
<dbReference type="PROSITE" id="PS50929">
    <property type="entry name" value="ABC_TM1F"/>
    <property type="match status" value="1"/>
</dbReference>
<dbReference type="RefSeq" id="WP_341408449.1">
    <property type="nucleotide sequence ID" value="NZ_JBBUTH010000001.1"/>
</dbReference>
<keyword evidence="12" id="KW-1185">Reference proteome</keyword>
<keyword evidence="5" id="KW-0067">ATP-binding</keyword>
<comment type="caution">
    <text evidence="11">The sequence shown here is derived from an EMBL/GenBank/DDBJ whole genome shotgun (WGS) entry which is preliminary data.</text>
</comment>
<dbReference type="Pfam" id="PF00664">
    <property type="entry name" value="ABC_membrane"/>
    <property type="match status" value="1"/>
</dbReference>
<evidence type="ECO:0000256" key="7">
    <source>
        <dbReference type="ARBA" id="ARBA00023136"/>
    </source>
</evidence>
<dbReference type="Gene3D" id="3.40.50.300">
    <property type="entry name" value="P-loop containing nucleotide triphosphate hydrolases"/>
    <property type="match status" value="1"/>
</dbReference>
<dbReference type="InterPro" id="IPR027417">
    <property type="entry name" value="P-loop_NTPase"/>
</dbReference>
<evidence type="ECO:0000313" key="12">
    <source>
        <dbReference type="Proteomes" id="UP001365405"/>
    </source>
</evidence>
<dbReference type="EMBL" id="JBBUTH010000001">
    <property type="protein sequence ID" value="MEK8048775.1"/>
    <property type="molecule type" value="Genomic_DNA"/>
</dbReference>
<evidence type="ECO:0000259" key="10">
    <source>
        <dbReference type="PROSITE" id="PS50929"/>
    </source>
</evidence>
<evidence type="ECO:0000259" key="9">
    <source>
        <dbReference type="PROSITE" id="PS50893"/>
    </source>
</evidence>
<evidence type="ECO:0000256" key="3">
    <source>
        <dbReference type="ARBA" id="ARBA00022692"/>
    </source>
</evidence>
<dbReference type="SMART" id="SM00382">
    <property type="entry name" value="AAA"/>
    <property type="match status" value="1"/>
</dbReference>
<dbReference type="InterPro" id="IPR003439">
    <property type="entry name" value="ABC_transporter-like_ATP-bd"/>
</dbReference>
<organism evidence="11 12">
    <name type="scientific">Pseudaquabacterium inlustre</name>
    <dbReference type="NCBI Taxonomy" id="2984192"/>
    <lineage>
        <taxon>Bacteria</taxon>
        <taxon>Pseudomonadati</taxon>
        <taxon>Pseudomonadota</taxon>
        <taxon>Betaproteobacteria</taxon>
        <taxon>Burkholderiales</taxon>
        <taxon>Sphaerotilaceae</taxon>
        <taxon>Pseudaquabacterium</taxon>
    </lineage>
</organism>
<feature type="transmembrane region" description="Helical" evidence="8">
    <location>
        <begin position="134"/>
        <end position="154"/>
    </location>
</feature>
<keyword evidence="4" id="KW-0547">Nucleotide-binding</keyword>
<comment type="subcellular location">
    <subcellularLocation>
        <location evidence="1">Cell membrane</location>
        <topology evidence="1">Multi-pass membrane protein</topology>
    </subcellularLocation>
</comment>
<feature type="transmembrane region" description="Helical" evidence="8">
    <location>
        <begin position="160"/>
        <end position="178"/>
    </location>
</feature>
<feature type="domain" description="ABC transmembrane type-1" evidence="10">
    <location>
        <begin position="19"/>
        <end position="303"/>
    </location>
</feature>
<dbReference type="InterPro" id="IPR011527">
    <property type="entry name" value="ABC1_TM_dom"/>
</dbReference>
<proteinExistence type="predicted"/>
<dbReference type="PROSITE" id="PS00211">
    <property type="entry name" value="ABC_TRANSPORTER_1"/>
    <property type="match status" value="1"/>
</dbReference>
<feature type="domain" description="ABC transporter" evidence="9">
    <location>
        <begin position="335"/>
        <end position="591"/>
    </location>
</feature>
<dbReference type="InterPro" id="IPR017871">
    <property type="entry name" value="ABC_transporter-like_CS"/>
</dbReference>
<evidence type="ECO:0000256" key="8">
    <source>
        <dbReference type="SAM" id="Phobius"/>
    </source>
</evidence>
<gene>
    <name evidence="11" type="ORF">AACH10_00820</name>
</gene>
<accession>A0ABU9CA67</accession>
<sequence>MTLSHLIGGFVRRHWRAYAASAAMLATIAVLTVWLPRQIGQMVDGLVTQRLSGAALWREIGWLLAAGIAIYFLRVAWRQILYAAAYRMGMDLRNQLYRQLALQGARFFQRHRTGDLMALATNDVDAVEMAVGEALLAGFDGTLTLVLVVATMTLGVDWRLAAVVLLPFPAMAWSFWWISRHVHEASRDALAAFGTLNDQVQETLTGVRTLRALGLEARSSAHFATLAGRAADTSLSAQRWEAAYEPAVGLTLTAATVLALGYGGWLVWHGQITVGQLTSFGLYLGQLIWPMFAAGWVLALMERGRAAWARLQPVLAEPPAIDDHGTLAAVTPGPLRAEQLAFHYPAEAGGQGGQGGQAGHAALQGVGFALPPGGTLGIVGPTGSGKSTLLKLLMRQWTPQQGRITWGGVPLAEHTLAALRAAQAWVAQEPFLFSATVGENIALARPDATKAEIEAVARLAAVHEDIARLPQGYDTPVGERGVTLSGGQRQRVAIARALLAEAPLLLLDDALSAVDTETEARILAALRGARQQANGSGHAGTPRSTVIVSHRLRTLLDADEILVLRHGRITERGTHAELVALGGWYATQWRVQQLQASLEADDGPTSTTGGAHGPAA</sequence>
<name>A0ABU9CA67_9BURK</name>
<feature type="transmembrane region" description="Helical" evidence="8">
    <location>
        <begin position="247"/>
        <end position="268"/>
    </location>
</feature>
<keyword evidence="7 8" id="KW-0472">Membrane</keyword>
<dbReference type="CDD" id="cd18541">
    <property type="entry name" value="ABC_6TM_TmrB_like"/>
    <property type="match status" value="1"/>
</dbReference>
<evidence type="ECO:0000256" key="2">
    <source>
        <dbReference type="ARBA" id="ARBA00022475"/>
    </source>
</evidence>